<name>A5N333_CLOK5</name>
<evidence type="ECO:0000313" key="3">
    <source>
        <dbReference type="Proteomes" id="UP000002411"/>
    </source>
</evidence>
<dbReference type="InterPro" id="IPR027417">
    <property type="entry name" value="P-loop_NTPase"/>
</dbReference>
<dbReference type="InterPro" id="IPR003439">
    <property type="entry name" value="ABC_transporter-like_ATP-bd"/>
</dbReference>
<accession>A5N333</accession>
<sequence length="60" mass="6288">MQRGEVFALLGSNGAGKTTIVKILLQSSEQIAVVQAYAALMSFGNRKKSARALVLPGSLP</sequence>
<dbReference type="Proteomes" id="UP000002411">
    <property type="component" value="Chromosome"/>
</dbReference>
<organism evidence="2 3">
    <name type="scientific">Clostridium kluyveri (strain ATCC 8527 / DSM 555 / NBRC 12016 / NCIMB 10680 / K1)</name>
    <dbReference type="NCBI Taxonomy" id="431943"/>
    <lineage>
        <taxon>Bacteria</taxon>
        <taxon>Bacillati</taxon>
        <taxon>Bacillota</taxon>
        <taxon>Clostridia</taxon>
        <taxon>Eubacteriales</taxon>
        <taxon>Clostridiaceae</taxon>
        <taxon>Clostridium</taxon>
    </lineage>
</organism>
<dbReference type="EMBL" id="CP000673">
    <property type="protein sequence ID" value="EDK35529.1"/>
    <property type="molecule type" value="Genomic_DNA"/>
</dbReference>
<dbReference type="KEGG" id="ckl:CKL_3538"/>
<dbReference type="Gene3D" id="3.40.50.300">
    <property type="entry name" value="P-loop containing nucleotide triphosphate hydrolases"/>
    <property type="match status" value="1"/>
</dbReference>
<dbReference type="HOGENOM" id="CLU_2933138_0_0_9"/>
<dbReference type="GO" id="GO:0005524">
    <property type="term" value="F:ATP binding"/>
    <property type="evidence" value="ECO:0007669"/>
    <property type="project" value="InterPro"/>
</dbReference>
<gene>
    <name evidence="2" type="ordered locus">CKL_3538</name>
</gene>
<reference evidence="2 3" key="1">
    <citation type="journal article" date="2008" name="Proc. Natl. Acad. Sci. U.S.A.">
        <title>The genome of Clostridium kluyveri, a strict anaerobe with unique metabolic features.</title>
        <authorList>
            <person name="Seedorf H."/>
            <person name="Fricke W.F."/>
            <person name="Veith B."/>
            <person name="Brueggemann H."/>
            <person name="Liesegang H."/>
            <person name="Strittmatter A."/>
            <person name="Miethke M."/>
            <person name="Buckel W."/>
            <person name="Hinderberger J."/>
            <person name="Li F."/>
            <person name="Hagemeier C."/>
            <person name="Thauer R.K."/>
            <person name="Gottschalk G."/>
        </authorList>
    </citation>
    <scope>NUCLEOTIDE SEQUENCE [LARGE SCALE GENOMIC DNA]</scope>
    <source>
        <strain evidence="3">ATCC 8527 / DSM 555 / NCIMB 10680</strain>
    </source>
</reference>
<proteinExistence type="predicted"/>
<dbReference type="GO" id="GO:0016887">
    <property type="term" value="F:ATP hydrolysis activity"/>
    <property type="evidence" value="ECO:0007669"/>
    <property type="project" value="InterPro"/>
</dbReference>
<evidence type="ECO:0000313" key="2">
    <source>
        <dbReference type="EMBL" id="EDK35529.1"/>
    </source>
</evidence>
<evidence type="ECO:0000259" key="1">
    <source>
        <dbReference type="Pfam" id="PF00005"/>
    </source>
</evidence>
<protein>
    <recommendedName>
        <fullName evidence="1">ABC transporter domain-containing protein</fullName>
    </recommendedName>
</protein>
<dbReference type="AlphaFoldDB" id="A5N333"/>
<keyword evidence="3" id="KW-1185">Reference proteome</keyword>
<dbReference type="STRING" id="431943.CKL_3538"/>
<dbReference type="SUPFAM" id="SSF52540">
    <property type="entry name" value="P-loop containing nucleoside triphosphate hydrolases"/>
    <property type="match status" value="1"/>
</dbReference>
<dbReference type="Pfam" id="PF00005">
    <property type="entry name" value="ABC_tran"/>
    <property type="match status" value="1"/>
</dbReference>
<feature type="domain" description="ABC transporter" evidence="1">
    <location>
        <begin position="2"/>
        <end position="29"/>
    </location>
</feature>